<dbReference type="Proteomes" id="UP001642483">
    <property type="component" value="Unassembled WGS sequence"/>
</dbReference>
<dbReference type="EMBL" id="CAWYQH010000108">
    <property type="protein sequence ID" value="CAK8689375.1"/>
    <property type="molecule type" value="Genomic_DNA"/>
</dbReference>
<keyword evidence="1" id="KW-0802">TPR repeat</keyword>
<dbReference type="Pfam" id="PF13181">
    <property type="entry name" value="TPR_8"/>
    <property type="match status" value="1"/>
</dbReference>
<sequence length="340" mass="37951">MDTKEDYSGILTLMAIHQLAPLVSDVQDISLNGEESNEDMNIDNNVEIEATSTERSLGLQSDLRTASNLTFNPSECSLETQYCLGVTANFANILVSHFVSVIATSRSEEAKKICNELLSIVQKTTDITADDLLILARKMQDEKKLIESLLFYQLSWKCLDHNDSTKVINRALKILSAFKGIIEETVDTGLVSKSLTKLYLIPQMASIRCAITDLDGLDKTKKCVAEALCLDRLGSCQRLAGDTNASKASFLEAIGLMDRELSEKAEKHEVYSKHLHSLGETYLTQGETNEAIKVFLRAIAAMKKADYDTERERKKNINVTERCIIRAQNQPIALLSRLFY</sequence>
<protein>
    <submittedName>
        <fullName evidence="2">Uncharacterized protein</fullName>
    </submittedName>
</protein>
<dbReference type="SUPFAM" id="SSF48452">
    <property type="entry name" value="TPR-like"/>
    <property type="match status" value="1"/>
</dbReference>
<accession>A0ABP0GC73</accession>
<dbReference type="Gene3D" id="1.25.40.10">
    <property type="entry name" value="Tetratricopeptide repeat domain"/>
    <property type="match status" value="1"/>
</dbReference>
<keyword evidence="3" id="KW-1185">Reference proteome</keyword>
<organism evidence="2 3">
    <name type="scientific">Clavelina lepadiformis</name>
    <name type="common">Light-bulb sea squirt</name>
    <name type="synonym">Ascidia lepadiformis</name>
    <dbReference type="NCBI Taxonomy" id="159417"/>
    <lineage>
        <taxon>Eukaryota</taxon>
        <taxon>Metazoa</taxon>
        <taxon>Chordata</taxon>
        <taxon>Tunicata</taxon>
        <taxon>Ascidiacea</taxon>
        <taxon>Aplousobranchia</taxon>
        <taxon>Clavelinidae</taxon>
        <taxon>Clavelina</taxon>
    </lineage>
</organism>
<evidence type="ECO:0000313" key="3">
    <source>
        <dbReference type="Proteomes" id="UP001642483"/>
    </source>
</evidence>
<reference evidence="2 3" key="1">
    <citation type="submission" date="2024-02" db="EMBL/GenBank/DDBJ databases">
        <authorList>
            <person name="Daric V."/>
            <person name="Darras S."/>
        </authorList>
    </citation>
    <scope>NUCLEOTIDE SEQUENCE [LARGE SCALE GENOMIC DNA]</scope>
</reference>
<evidence type="ECO:0000313" key="2">
    <source>
        <dbReference type="EMBL" id="CAK8689375.1"/>
    </source>
</evidence>
<dbReference type="InterPro" id="IPR019734">
    <property type="entry name" value="TPR_rpt"/>
</dbReference>
<comment type="caution">
    <text evidence="2">The sequence shown here is derived from an EMBL/GenBank/DDBJ whole genome shotgun (WGS) entry which is preliminary data.</text>
</comment>
<dbReference type="InterPro" id="IPR011990">
    <property type="entry name" value="TPR-like_helical_dom_sf"/>
</dbReference>
<proteinExistence type="predicted"/>
<dbReference type="PROSITE" id="PS50005">
    <property type="entry name" value="TPR"/>
    <property type="match status" value="1"/>
</dbReference>
<evidence type="ECO:0000256" key="1">
    <source>
        <dbReference type="PROSITE-ProRule" id="PRU00339"/>
    </source>
</evidence>
<name>A0ABP0GC73_CLALP</name>
<feature type="repeat" description="TPR" evidence="1">
    <location>
        <begin position="272"/>
        <end position="305"/>
    </location>
</feature>
<gene>
    <name evidence="2" type="ORF">CVLEPA_LOCUS21392</name>
</gene>